<feature type="compositionally biased region" description="Low complexity" evidence="1">
    <location>
        <begin position="487"/>
        <end position="507"/>
    </location>
</feature>
<name>A0A061ISM0_TRYRA</name>
<dbReference type="FunFam" id="3.90.190.10:FF:000131">
    <property type="entry name" value="Dual specificity protein phosphatase, putative"/>
    <property type="match status" value="1"/>
</dbReference>
<feature type="compositionally biased region" description="Basic and acidic residues" evidence="1">
    <location>
        <begin position="292"/>
        <end position="316"/>
    </location>
</feature>
<feature type="region of interest" description="Disordered" evidence="1">
    <location>
        <begin position="453"/>
        <end position="509"/>
    </location>
</feature>
<dbReference type="InterPro" id="IPR000340">
    <property type="entry name" value="Dual-sp_phosphatase_cat-dom"/>
</dbReference>
<dbReference type="InterPro" id="IPR000387">
    <property type="entry name" value="Tyr_Pase_dom"/>
</dbReference>
<keyword evidence="5" id="KW-1185">Reference proteome</keyword>
<evidence type="ECO:0000259" key="3">
    <source>
        <dbReference type="PROSITE" id="PS50056"/>
    </source>
</evidence>
<dbReference type="Gene3D" id="3.90.190.10">
    <property type="entry name" value="Protein tyrosine phosphatase superfamily"/>
    <property type="match status" value="1"/>
</dbReference>
<evidence type="ECO:0000259" key="2">
    <source>
        <dbReference type="PROSITE" id="PS50054"/>
    </source>
</evidence>
<dbReference type="PANTHER" id="PTHR46653:SF1">
    <property type="entry name" value="SPECIFICITY PROTEIN PHOSPHATASE, PUTATIVE-RELATED"/>
    <property type="match status" value="1"/>
</dbReference>
<comment type="caution">
    <text evidence="4">The sequence shown here is derived from an EMBL/GenBank/DDBJ whole genome shotgun (WGS) entry which is preliminary data.</text>
</comment>
<dbReference type="SMART" id="SM00195">
    <property type="entry name" value="DSPc"/>
    <property type="match status" value="1"/>
</dbReference>
<feature type="region of interest" description="Disordered" evidence="1">
    <location>
        <begin position="425"/>
        <end position="444"/>
    </location>
</feature>
<dbReference type="PROSITE" id="PS50056">
    <property type="entry name" value="TYR_PHOSPHATASE_2"/>
    <property type="match status" value="1"/>
</dbReference>
<accession>A0A061ISM0</accession>
<evidence type="ECO:0000256" key="1">
    <source>
        <dbReference type="SAM" id="MobiDB-lite"/>
    </source>
</evidence>
<dbReference type="PROSITE" id="PS50054">
    <property type="entry name" value="TYR_PHOSPHATASE_DUAL"/>
    <property type="match status" value="1"/>
</dbReference>
<feature type="domain" description="Tyrosine specific protein phosphatases" evidence="3">
    <location>
        <begin position="79"/>
        <end position="139"/>
    </location>
</feature>
<dbReference type="Pfam" id="PF00782">
    <property type="entry name" value="DSPc"/>
    <property type="match status" value="1"/>
</dbReference>
<dbReference type="SUPFAM" id="SSF52799">
    <property type="entry name" value="(Phosphotyrosine protein) phosphatases II"/>
    <property type="match status" value="1"/>
</dbReference>
<dbReference type="PANTHER" id="PTHR46653">
    <property type="entry name" value="SPECIFICITY PROTEIN PHOSPHATASE, PUTATIVE-RELATED"/>
    <property type="match status" value="1"/>
</dbReference>
<reference evidence="4 5" key="1">
    <citation type="submission" date="2013-07" db="EMBL/GenBank/DDBJ databases">
        <authorList>
            <person name="Stoco P.H."/>
            <person name="Wagner G."/>
            <person name="Gerber A."/>
            <person name="Zaha A."/>
            <person name="Thompson C."/>
            <person name="Bartholomeu D.C."/>
            <person name="Luckemeyer D.D."/>
            <person name="Bahia D."/>
            <person name="Loreto E."/>
            <person name="Prestes E.B."/>
            <person name="Lima F.M."/>
            <person name="Rodrigues-Luiz G."/>
            <person name="Vallejo G.A."/>
            <person name="Filho J.F."/>
            <person name="Monteiro K.M."/>
            <person name="Tyler K.M."/>
            <person name="de Almeida L.G."/>
            <person name="Ortiz M.F."/>
            <person name="Siervo M.A."/>
            <person name="de Moraes M.H."/>
            <person name="Cunha O.L."/>
            <person name="Mendonca-Neto R."/>
            <person name="Silva R."/>
            <person name="Teixeira S.M."/>
            <person name="Murta S.M."/>
            <person name="Sincero T.C."/>
            <person name="Mendes T.A."/>
            <person name="Urmenyi T.P."/>
            <person name="Silva V.G."/>
            <person name="da Rocha W.D."/>
            <person name="Andersson B."/>
            <person name="Romanha A.J."/>
            <person name="Steindel M."/>
            <person name="de Vasconcelos A.T."/>
            <person name="Grisard E.C."/>
        </authorList>
    </citation>
    <scope>NUCLEOTIDE SEQUENCE [LARGE SCALE GENOMIC DNA]</scope>
    <source>
        <strain evidence="4 5">SC58</strain>
    </source>
</reference>
<dbReference type="CDD" id="cd14498">
    <property type="entry name" value="DSP"/>
    <property type="match status" value="1"/>
</dbReference>
<dbReference type="InterPro" id="IPR029021">
    <property type="entry name" value="Prot-tyrosine_phosphatase-like"/>
</dbReference>
<dbReference type="InterPro" id="IPR020422">
    <property type="entry name" value="TYR_PHOSPHATASE_DUAL_dom"/>
</dbReference>
<evidence type="ECO:0000313" key="4">
    <source>
        <dbReference type="EMBL" id="ESL05903.1"/>
    </source>
</evidence>
<organism evidence="4 5">
    <name type="scientific">Trypanosoma rangeli SC58</name>
    <dbReference type="NCBI Taxonomy" id="429131"/>
    <lineage>
        <taxon>Eukaryota</taxon>
        <taxon>Discoba</taxon>
        <taxon>Euglenozoa</taxon>
        <taxon>Kinetoplastea</taxon>
        <taxon>Metakinetoplastina</taxon>
        <taxon>Trypanosomatida</taxon>
        <taxon>Trypanosomatidae</taxon>
        <taxon>Trypanosoma</taxon>
        <taxon>Herpetosoma</taxon>
    </lineage>
</organism>
<gene>
    <name evidence="4" type="ORF">TRSC58_06432</name>
</gene>
<feature type="domain" description="Tyrosine-protein phosphatase" evidence="2">
    <location>
        <begin position="7"/>
        <end position="158"/>
    </location>
</feature>
<protein>
    <submittedName>
        <fullName evidence="4">Dual specificity protein phosphatase</fullName>
    </submittedName>
</protein>
<feature type="compositionally biased region" description="Polar residues" evidence="1">
    <location>
        <begin position="398"/>
        <end position="411"/>
    </location>
</feature>
<feature type="region of interest" description="Disordered" evidence="1">
    <location>
        <begin position="357"/>
        <end position="411"/>
    </location>
</feature>
<dbReference type="VEuPathDB" id="TriTrypDB:TRSC58_06432"/>
<dbReference type="OrthoDB" id="10252009at2759"/>
<evidence type="ECO:0000313" key="5">
    <source>
        <dbReference type="Proteomes" id="UP000031737"/>
    </source>
</evidence>
<sequence length="558" mass="60482">MDMQELIAVRVKDGIFVGNVIASQDRDFIEMNKITHIINCAGGELPDLFVHDGVKYLTFPWRDTTGSICTAVMFDSADENIERTVHFIDEALESGYCVLVHSHFGVSRSPALIAAYFIVKYGWKLDNALAFLEMAHKDMCIRPHFLRQLRMFAKRNCVDHDVFDPDVDDSQFGLDNDQWMLRNTLLNGLTFEVQGRNGLYKFCTSKVELGTLMKPGDAGMKARGRKGKRIVFIDTKQGTHVDSEDGAPVVNVQSLQQLDSSNHFLGFHGSVSLRSWHSHRGIMSRSISPCTRRVESDPRTNPRGRQELTVRSELKMGRSASGLDGPSLSLTARTASGCSPLEGGAHAGAETRHIALPSTIHPPGRSPFATLTSSHKYRKGSPLPAPTHDTKPTRPAQRPSSATVSDSNSSRLRVAANLGATRVARTSLMRTGSPTPLGGSVSSVASAPSARASSYKNIAPHRSQPSRGVVSAWDANKTGEPPSVVQRSLLRNGPSGSRRGSPVGRPNYTSVRVASPSGVTLELHANRNVNGGGNATKIGGSGIVRRHSPVVASSLRRL</sequence>
<feature type="region of interest" description="Disordered" evidence="1">
    <location>
        <begin position="290"/>
        <end position="328"/>
    </location>
</feature>
<dbReference type="AlphaFoldDB" id="A0A061ISM0"/>
<proteinExistence type="predicted"/>
<dbReference type="EMBL" id="AUPL01006432">
    <property type="protein sequence ID" value="ESL05903.1"/>
    <property type="molecule type" value="Genomic_DNA"/>
</dbReference>
<dbReference type="Proteomes" id="UP000031737">
    <property type="component" value="Unassembled WGS sequence"/>
</dbReference>